<feature type="signal peptide" evidence="5">
    <location>
        <begin position="1"/>
        <end position="19"/>
    </location>
</feature>
<dbReference type="InterPro" id="IPR019819">
    <property type="entry name" value="Carboxylesterase_B_CS"/>
</dbReference>
<comment type="similarity">
    <text evidence="1 5">Belongs to the type-B carboxylesterase/lipase family.</text>
</comment>
<dbReference type="Pfam" id="PF00135">
    <property type="entry name" value="COesterase"/>
    <property type="match status" value="1"/>
</dbReference>
<protein>
    <recommendedName>
        <fullName evidence="5">Carboxylic ester hydrolase</fullName>
        <ecNumber evidence="5">3.1.1.-</ecNumber>
    </recommendedName>
</protein>
<dbReference type="InterPro" id="IPR050654">
    <property type="entry name" value="AChE-related_enzymes"/>
</dbReference>
<dbReference type="PROSITE" id="PS00941">
    <property type="entry name" value="CARBOXYLESTERASE_B_2"/>
    <property type="match status" value="1"/>
</dbReference>
<dbReference type="PROSITE" id="PS00122">
    <property type="entry name" value="CARBOXYLESTERASE_B_1"/>
    <property type="match status" value="1"/>
</dbReference>
<sequence>MACLLRNLIIIKMILLSLAVHLDATKDDSITINISNGPIQGKKQVILDKTIYSFKGIPFAQPPIGSLRYQRPVPYESKWEKPLPCFQYKSTCSQYRSPTSFFDRSNPNGPEMKISEDCLYLDVFTPTTKSSDQLPVIVWVHGGSLLHGDGSWWHGQTLSSYENVIVVLINYRLGSFGFLAARNAAHKVLIEPNVGFYDQALALKWVLANIASFGGNPNNVLLSGHSAGSISISYHLTSPVSRGLFHSVAMFSGTNMMMNAYYTKWEQLDGAFTKFLSKTSCNNTKNSVEESVECLRKLSEDELQTAQLEIRNLDPYLFRPAVDKQFIPDDPKVLLYKGLINPMEKVLISTVQNDGAVMTSSLPGYNAGFSRESFVQITKLPFIPDSLHSLIVHEYTNYTDINNPIGNRCQLDRLATHALFQVPAAYLAGQLATHNYSPYMMLFDQFTVGSAYFPPAAGIIHQMEVPYIFGYPLHHPAYIKDTYTKDDVEVSKHMMGIMGGLARREKPMDIDDWRPYAQGDERYLLVRKDLQVEGNFIPAARNFWNKLLPSLVCRTTFKDDLAAISISKLLVPPIQIRVSN</sequence>
<evidence type="ECO:0000259" key="6">
    <source>
        <dbReference type="Pfam" id="PF00135"/>
    </source>
</evidence>
<dbReference type="InParanoid" id="B3RKC3"/>
<feature type="domain" description="Carboxylesterase type B" evidence="6">
    <location>
        <begin position="30"/>
        <end position="544"/>
    </location>
</feature>
<keyword evidence="3 5" id="KW-0378">Hydrolase</keyword>
<keyword evidence="2" id="KW-0719">Serine esterase</keyword>
<dbReference type="InterPro" id="IPR002018">
    <property type="entry name" value="CarbesteraseB"/>
</dbReference>
<dbReference type="PANTHER" id="PTHR43918:SF4">
    <property type="entry name" value="CARBOXYLIC ESTER HYDROLASE"/>
    <property type="match status" value="1"/>
</dbReference>
<dbReference type="eggNOG" id="KOG4389">
    <property type="taxonomic scope" value="Eukaryota"/>
</dbReference>
<dbReference type="STRING" id="10228.B3RKC3"/>
<name>B3RKC3_TRIAD</name>
<dbReference type="InterPro" id="IPR029058">
    <property type="entry name" value="AB_hydrolase_fold"/>
</dbReference>
<evidence type="ECO:0000256" key="3">
    <source>
        <dbReference type="ARBA" id="ARBA00022801"/>
    </source>
</evidence>
<dbReference type="AlphaFoldDB" id="B3RKC3"/>
<keyword evidence="5" id="KW-0732">Signal</keyword>
<gene>
    <name evidence="7" type="ORF">TRIADDRAFT_52793</name>
</gene>
<dbReference type="HOGENOM" id="CLU_006586_13_0_1"/>
<proteinExistence type="inferred from homology"/>
<dbReference type="EMBL" id="DS985241">
    <property type="protein sequence ID" value="EDV29901.1"/>
    <property type="molecule type" value="Genomic_DNA"/>
</dbReference>
<dbReference type="Proteomes" id="UP000009022">
    <property type="component" value="Unassembled WGS sequence"/>
</dbReference>
<reference evidence="7 8" key="1">
    <citation type="journal article" date="2008" name="Nature">
        <title>The Trichoplax genome and the nature of placozoans.</title>
        <authorList>
            <person name="Srivastava M."/>
            <person name="Begovic E."/>
            <person name="Chapman J."/>
            <person name="Putnam N.H."/>
            <person name="Hellsten U."/>
            <person name="Kawashima T."/>
            <person name="Kuo A."/>
            <person name="Mitros T."/>
            <person name="Salamov A."/>
            <person name="Carpenter M.L."/>
            <person name="Signorovitch A.Y."/>
            <person name="Moreno M.A."/>
            <person name="Kamm K."/>
            <person name="Grimwood J."/>
            <person name="Schmutz J."/>
            <person name="Shapiro H."/>
            <person name="Grigoriev I.V."/>
            <person name="Buss L.W."/>
            <person name="Schierwater B."/>
            <person name="Dellaporta S.L."/>
            <person name="Rokhsar D.S."/>
        </authorList>
    </citation>
    <scope>NUCLEOTIDE SEQUENCE [LARGE SCALE GENOMIC DNA]</scope>
    <source>
        <strain evidence="7 8">Grell-BS-1999</strain>
    </source>
</reference>
<dbReference type="FunFam" id="3.40.50.1820:FF:000029">
    <property type="entry name" value="Acetylcholinesterase"/>
    <property type="match status" value="1"/>
</dbReference>
<dbReference type="CTD" id="6750317"/>
<dbReference type="Gene3D" id="3.40.50.1820">
    <property type="entry name" value="alpha/beta hydrolase"/>
    <property type="match status" value="1"/>
</dbReference>
<dbReference type="PhylomeDB" id="B3RKC3"/>
<dbReference type="PANTHER" id="PTHR43918">
    <property type="entry name" value="ACETYLCHOLINESTERASE"/>
    <property type="match status" value="1"/>
</dbReference>
<dbReference type="KEGG" id="tad:TRIADDRAFT_52793"/>
<dbReference type="InterPro" id="IPR019826">
    <property type="entry name" value="Carboxylesterase_B_AS"/>
</dbReference>
<keyword evidence="8" id="KW-1185">Reference proteome</keyword>
<evidence type="ECO:0000256" key="2">
    <source>
        <dbReference type="ARBA" id="ARBA00022487"/>
    </source>
</evidence>
<dbReference type="OrthoDB" id="9000293at2759"/>
<accession>B3RKC3</accession>
<dbReference type="GeneID" id="6750317"/>
<evidence type="ECO:0000256" key="1">
    <source>
        <dbReference type="ARBA" id="ARBA00005964"/>
    </source>
</evidence>
<dbReference type="RefSeq" id="XP_002109103.1">
    <property type="nucleotide sequence ID" value="XM_002109067.1"/>
</dbReference>
<dbReference type="OMA" id="MKISEDC"/>
<dbReference type="GO" id="GO:0052689">
    <property type="term" value="F:carboxylic ester hydrolase activity"/>
    <property type="evidence" value="ECO:0007669"/>
    <property type="project" value="UniProtKB-KW"/>
</dbReference>
<evidence type="ECO:0000313" key="7">
    <source>
        <dbReference type="EMBL" id="EDV29901.1"/>
    </source>
</evidence>
<evidence type="ECO:0000256" key="4">
    <source>
        <dbReference type="ARBA" id="ARBA00023157"/>
    </source>
</evidence>
<dbReference type="EC" id="3.1.1.-" evidence="5"/>
<evidence type="ECO:0000313" key="8">
    <source>
        <dbReference type="Proteomes" id="UP000009022"/>
    </source>
</evidence>
<dbReference type="SUPFAM" id="SSF53474">
    <property type="entry name" value="alpha/beta-Hydrolases"/>
    <property type="match status" value="1"/>
</dbReference>
<keyword evidence="4" id="KW-1015">Disulfide bond</keyword>
<organism evidence="7 8">
    <name type="scientific">Trichoplax adhaerens</name>
    <name type="common">Trichoplax reptans</name>
    <dbReference type="NCBI Taxonomy" id="10228"/>
    <lineage>
        <taxon>Eukaryota</taxon>
        <taxon>Metazoa</taxon>
        <taxon>Placozoa</taxon>
        <taxon>Uniplacotomia</taxon>
        <taxon>Trichoplacea</taxon>
        <taxon>Trichoplacidae</taxon>
        <taxon>Trichoplax</taxon>
    </lineage>
</organism>
<dbReference type="ESTHER" id="triad-b3rkc3">
    <property type="family name" value="Carb_B_Root"/>
</dbReference>
<feature type="chain" id="PRO_5005122906" description="Carboxylic ester hydrolase" evidence="5">
    <location>
        <begin position="20"/>
        <end position="580"/>
    </location>
</feature>
<evidence type="ECO:0000256" key="5">
    <source>
        <dbReference type="RuleBase" id="RU361235"/>
    </source>
</evidence>